<dbReference type="InterPro" id="IPR038635">
    <property type="entry name" value="CCR4-NOT_su2/3/5_C_sf"/>
</dbReference>
<feature type="compositionally biased region" description="Polar residues" evidence="4">
    <location>
        <begin position="451"/>
        <end position="470"/>
    </location>
</feature>
<dbReference type="OMA" id="FTAPQCY"/>
<dbReference type="PANTHER" id="PTHR23326">
    <property type="entry name" value="CCR4 NOT-RELATED"/>
    <property type="match status" value="1"/>
</dbReference>
<gene>
    <name evidence="7" type="primary">LOC112273440</name>
    <name evidence="6" type="ORF">PHYPA_025436</name>
</gene>
<proteinExistence type="inferred from homology"/>
<dbReference type="InterPro" id="IPR040168">
    <property type="entry name" value="Not2/3/5"/>
</dbReference>
<evidence type="ECO:0000256" key="2">
    <source>
        <dbReference type="ARBA" id="ARBA00023015"/>
    </source>
</evidence>
<sequence>MLDYGSSIMYYPLRHESNANKESMLNSSATSLLDGSASTARPFGSYSFTPQSGTTPGFHHAGNLQGLHNQGNYNMQTMPNTLSSRNAGYGGPSSAAHQSGGGVSSGRFSINNLGVGLSQLSQGGLQGQSSMTNRTGSSVVGNHSFSNNVNGVGGSGVGSPGSSSISNRGSLSGMGGSPSLMGSVGPRLTSSVGGASLAGGGGLTRALNAGGSVNMQNLNNSRVNMGQFSSSSGIGVQGPGRPANSLLQQGVNMSSSSYNPSGDLLAMLSRASPQGVSSMLGNNFSTSPSSGMQGQFHSANGHIGGMSPSSVGNGNDGVAFDINDFPQLTTRQSPSGSMQGSVGGLRKQGINAIVQQNQEFSIQNEDFPALPGFKGGSHELSSELHQHQKDQQHDLSMQAQHFLMGRSTGFSQGGIYATNRHLLQQQPAGNVSDLQHLHAGVADSFSSTRGLSASYHSQTGTPGSSATQVHRSGVGGALGQYDQNLNYQHQSPSRTGGTFTQQQHQAGMTGTLRDSLKQGGSAHQPDRFGLLGLLSVIRMSDPDLTALALGTDLTTLGLNLNSRENLYKTFASPWADEPIRGEPDFVVPPCYDQKAPQLQPNHFTKFQDNTLFYIFYSMPRDEAQLCAANELLNRGWVFHKELKRWLKRAPNSEPMVKTLTYERGTFYFLDPATLEMGCKENFVLHYEMLEKCPNLPAQQ</sequence>
<dbReference type="Proteomes" id="UP000006727">
    <property type="component" value="Chromosome 20"/>
</dbReference>
<feature type="compositionally biased region" description="Low complexity" evidence="4">
    <location>
        <begin position="160"/>
        <end position="187"/>
    </location>
</feature>
<reference evidence="6 8" key="1">
    <citation type="journal article" date="2008" name="Science">
        <title>The Physcomitrella genome reveals evolutionary insights into the conquest of land by plants.</title>
        <authorList>
            <person name="Rensing S."/>
            <person name="Lang D."/>
            <person name="Zimmer A."/>
            <person name="Terry A."/>
            <person name="Salamov A."/>
            <person name="Shapiro H."/>
            <person name="Nishiyama T."/>
            <person name="Perroud P.-F."/>
            <person name="Lindquist E."/>
            <person name="Kamisugi Y."/>
            <person name="Tanahashi T."/>
            <person name="Sakakibara K."/>
            <person name="Fujita T."/>
            <person name="Oishi K."/>
            <person name="Shin-I T."/>
            <person name="Kuroki Y."/>
            <person name="Toyoda A."/>
            <person name="Suzuki Y."/>
            <person name="Hashimoto A."/>
            <person name="Yamaguchi K."/>
            <person name="Sugano A."/>
            <person name="Kohara Y."/>
            <person name="Fujiyama A."/>
            <person name="Anterola A."/>
            <person name="Aoki S."/>
            <person name="Ashton N."/>
            <person name="Barbazuk W.B."/>
            <person name="Barker E."/>
            <person name="Bennetzen J."/>
            <person name="Bezanilla M."/>
            <person name="Blankenship R."/>
            <person name="Cho S.H."/>
            <person name="Dutcher S."/>
            <person name="Estelle M."/>
            <person name="Fawcett J.A."/>
            <person name="Gundlach H."/>
            <person name="Hanada K."/>
            <person name="Heyl A."/>
            <person name="Hicks K.A."/>
            <person name="Hugh J."/>
            <person name="Lohr M."/>
            <person name="Mayer K."/>
            <person name="Melkozernov A."/>
            <person name="Murata T."/>
            <person name="Nelson D."/>
            <person name="Pils B."/>
            <person name="Prigge M."/>
            <person name="Reiss B."/>
            <person name="Renner T."/>
            <person name="Rombauts S."/>
            <person name="Rushton P."/>
            <person name="Sanderfoot A."/>
            <person name="Schween G."/>
            <person name="Shiu S.-H."/>
            <person name="Stueber K."/>
            <person name="Theodoulou F.L."/>
            <person name="Tu H."/>
            <person name="Van de Peer Y."/>
            <person name="Verrier P.J."/>
            <person name="Waters E."/>
            <person name="Wood A."/>
            <person name="Yang L."/>
            <person name="Cove D."/>
            <person name="Cuming A."/>
            <person name="Hasebe M."/>
            <person name="Lucas S."/>
            <person name="Mishler D.B."/>
            <person name="Reski R."/>
            <person name="Grigoriev I."/>
            <person name="Quatrano R.S."/>
            <person name="Boore J.L."/>
        </authorList>
    </citation>
    <scope>NUCLEOTIDE SEQUENCE [LARGE SCALE GENOMIC DNA]</scope>
    <source>
        <strain evidence="7 8">cv. Gransden 2004</strain>
    </source>
</reference>
<dbReference type="AlphaFoldDB" id="A0A2K1IW37"/>
<reference evidence="7" key="3">
    <citation type="submission" date="2020-12" db="UniProtKB">
        <authorList>
            <consortium name="EnsemblPlants"/>
        </authorList>
    </citation>
    <scope>IDENTIFICATION</scope>
</reference>
<evidence type="ECO:0000259" key="5">
    <source>
        <dbReference type="Pfam" id="PF04153"/>
    </source>
</evidence>
<dbReference type="Pfam" id="PF04153">
    <property type="entry name" value="NOT2_3_5_C"/>
    <property type="match status" value="1"/>
</dbReference>
<evidence type="ECO:0000256" key="3">
    <source>
        <dbReference type="ARBA" id="ARBA00023163"/>
    </source>
</evidence>
<dbReference type="GO" id="GO:0006355">
    <property type="term" value="P:regulation of DNA-templated transcription"/>
    <property type="evidence" value="ECO:0007669"/>
    <property type="project" value="InterPro"/>
</dbReference>
<dbReference type="GO" id="GO:0000289">
    <property type="term" value="P:nuclear-transcribed mRNA poly(A) tail shortening"/>
    <property type="evidence" value="ECO:0000318"/>
    <property type="project" value="GO_Central"/>
</dbReference>
<dbReference type="PaxDb" id="3218-PP1S40_41V6.1"/>
<evidence type="ECO:0000313" key="8">
    <source>
        <dbReference type="Proteomes" id="UP000006727"/>
    </source>
</evidence>
<dbReference type="GO" id="GO:0000932">
    <property type="term" value="C:P-body"/>
    <property type="evidence" value="ECO:0000318"/>
    <property type="project" value="GO_Central"/>
</dbReference>
<feature type="domain" description="NOT2/NOT3/NOT5 C-terminal" evidence="5">
    <location>
        <begin position="567"/>
        <end position="689"/>
    </location>
</feature>
<dbReference type="SUPFAM" id="SSF64518">
    <property type="entry name" value="Phase 1 flagellin"/>
    <property type="match status" value="1"/>
</dbReference>
<dbReference type="Gramene" id="Pp3c20_22090V3.5">
    <property type="protein sequence ID" value="Pp3c20_22090V3.5"/>
    <property type="gene ID" value="Pp3c20_22090"/>
</dbReference>
<feature type="compositionally biased region" description="Polar residues" evidence="4">
    <location>
        <begin position="481"/>
        <end position="508"/>
    </location>
</feature>
<dbReference type="InterPro" id="IPR007282">
    <property type="entry name" value="NOT2/3/5_C"/>
</dbReference>
<dbReference type="Gramene" id="Pp3c20_22090V3.1">
    <property type="protein sequence ID" value="Pp3c20_22090V3.1"/>
    <property type="gene ID" value="Pp3c20_22090"/>
</dbReference>
<dbReference type="EnsemblPlants" id="Pp3c20_22090V3.1">
    <property type="protein sequence ID" value="Pp3c20_22090V3.1"/>
    <property type="gene ID" value="Pp3c20_22090"/>
</dbReference>
<dbReference type="Gene3D" id="2.30.30.1020">
    <property type="entry name" value="CCR4-NOT complex subunit 2/3/5, C-terminal domain"/>
    <property type="match status" value="1"/>
</dbReference>
<organism evidence="6">
    <name type="scientific">Physcomitrium patens</name>
    <name type="common">Spreading-leaved earth moss</name>
    <name type="synonym">Physcomitrella patens</name>
    <dbReference type="NCBI Taxonomy" id="3218"/>
    <lineage>
        <taxon>Eukaryota</taxon>
        <taxon>Viridiplantae</taxon>
        <taxon>Streptophyta</taxon>
        <taxon>Embryophyta</taxon>
        <taxon>Bryophyta</taxon>
        <taxon>Bryophytina</taxon>
        <taxon>Bryopsida</taxon>
        <taxon>Funariidae</taxon>
        <taxon>Funariales</taxon>
        <taxon>Funariaceae</taxon>
        <taxon>Physcomitrium</taxon>
    </lineage>
</organism>
<dbReference type="STRING" id="3218.A0A2K1IW37"/>
<comment type="similarity">
    <text evidence="1">Belongs to the CNOT2/3/5 family.</text>
</comment>
<protein>
    <recommendedName>
        <fullName evidence="5">NOT2/NOT3/NOT5 C-terminal domain-containing protein</fullName>
    </recommendedName>
</protein>
<keyword evidence="2" id="KW-0805">Transcription regulation</keyword>
<dbReference type="EnsemblPlants" id="Pp3c20_22090V3.5">
    <property type="protein sequence ID" value="Pp3c20_22090V3.5"/>
    <property type="gene ID" value="Pp3c20_22090"/>
</dbReference>
<dbReference type="GeneID" id="112273440"/>
<dbReference type="FunCoup" id="A0A2K1IW37">
    <property type="interactions" value="4494"/>
</dbReference>
<dbReference type="EMBL" id="ABEU02000020">
    <property type="protein sequence ID" value="PNR33492.1"/>
    <property type="molecule type" value="Genomic_DNA"/>
</dbReference>
<dbReference type="OrthoDB" id="25391at2759"/>
<evidence type="ECO:0000256" key="4">
    <source>
        <dbReference type="SAM" id="MobiDB-lite"/>
    </source>
</evidence>
<name>A0A2K1IW37_PHYPA</name>
<keyword evidence="8" id="KW-1185">Reference proteome</keyword>
<feature type="region of interest" description="Disordered" evidence="4">
    <location>
        <begin position="150"/>
        <end position="187"/>
    </location>
</feature>
<evidence type="ECO:0000313" key="7">
    <source>
        <dbReference type="EnsemblPlants" id="Pp3c20_22090V3.1"/>
    </source>
</evidence>
<evidence type="ECO:0000256" key="1">
    <source>
        <dbReference type="ARBA" id="ARBA00007682"/>
    </source>
</evidence>
<feature type="region of interest" description="Disordered" evidence="4">
    <location>
        <begin position="451"/>
        <end position="521"/>
    </location>
</feature>
<dbReference type="GO" id="GO:0030015">
    <property type="term" value="C:CCR4-NOT core complex"/>
    <property type="evidence" value="ECO:0000318"/>
    <property type="project" value="GO_Central"/>
</dbReference>
<keyword evidence="3" id="KW-0804">Transcription</keyword>
<dbReference type="RefSeq" id="XP_024358000.1">
    <property type="nucleotide sequence ID" value="XM_024502232.2"/>
</dbReference>
<dbReference type="KEGG" id="ppp:112273440"/>
<reference evidence="6 8" key="2">
    <citation type="journal article" date="2018" name="Plant J.">
        <title>The Physcomitrella patens chromosome-scale assembly reveals moss genome structure and evolution.</title>
        <authorList>
            <person name="Lang D."/>
            <person name="Ullrich K.K."/>
            <person name="Murat F."/>
            <person name="Fuchs J."/>
            <person name="Jenkins J."/>
            <person name="Haas F.B."/>
            <person name="Piednoel M."/>
            <person name="Gundlach H."/>
            <person name="Van Bel M."/>
            <person name="Meyberg R."/>
            <person name="Vives C."/>
            <person name="Morata J."/>
            <person name="Symeonidi A."/>
            <person name="Hiss M."/>
            <person name="Muchero W."/>
            <person name="Kamisugi Y."/>
            <person name="Saleh O."/>
            <person name="Blanc G."/>
            <person name="Decker E.L."/>
            <person name="van Gessel N."/>
            <person name="Grimwood J."/>
            <person name="Hayes R.D."/>
            <person name="Graham S.W."/>
            <person name="Gunter L.E."/>
            <person name="McDaniel S.F."/>
            <person name="Hoernstein S.N.W."/>
            <person name="Larsson A."/>
            <person name="Li F.W."/>
            <person name="Perroud P.F."/>
            <person name="Phillips J."/>
            <person name="Ranjan P."/>
            <person name="Rokshar D.S."/>
            <person name="Rothfels C.J."/>
            <person name="Schneider L."/>
            <person name="Shu S."/>
            <person name="Stevenson D.W."/>
            <person name="Thummler F."/>
            <person name="Tillich M."/>
            <person name="Villarreal Aguilar J.C."/>
            <person name="Widiez T."/>
            <person name="Wong G.K."/>
            <person name="Wymore A."/>
            <person name="Zhang Y."/>
            <person name="Zimmer A.D."/>
            <person name="Quatrano R.S."/>
            <person name="Mayer K.F.X."/>
            <person name="Goodstein D."/>
            <person name="Casacuberta J.M."/>
            <person name="Vandepoele K."/>
            <person name="Reski R."/>
            <person name="Cuming A.C."/>
            <person name="Tuskan G.A."/>
            <person name="Maumus F."/>
            <person name="Salse J."/>
            <person name="Schmutz J."/>
            <person name="Rensing S.A."/>
        </authorList>
    </citation>
    <scope>NUCLEOTIDE SEQUENCE [LARGE SCALE GENOMIC DNA]</scope>
    <source>
        <strain evidence="7 8">cv. Gransden 2004</strain>
    </source>
</reference>
<evidence type="ECO:0000313" key="6">
    <source>
        <dbReference type="EMBL" id="PNR33492.1"/>
    </source>
</evidence>
<accession>A0A2K1IW37</accession>
<dbReference type="EnsemblPlants" id="Pp3c20_22090V3.2">
    <property type="protein sequence ID" value="Pp3c20_22090V3.2"/>
    <property type="gene ID" value="Pp3c20_22090"/>
</dbReference>
<dbReference type="Gramene" id="Pp3c20_22090V3.2">
    <property type="protein sequence ID" value="Pp3c20_22090V3.2"/>
    <property type="gene ID" value="Pp3c20_22090"/>
</dbReference>